<dbReference type="OrthoDB" id="580775at2"/>
<evidence type="ECO:0000259" key="1">
    <source>
        <dbReference type="Pfam" id="PF00501"/>
    </source>
</evidence>
<dbReference type="NCBIfam" id="NF045666">
    <property type="entry name" value="DVU1553_fam_AMP"/>
    <property type="match status" value="1"/>
</dbReference>
<dbReference type="AlphaFoldDB" id="A0A267MLU0"/>
<dbReference type="EMBL" id="NIBG01000002">
    <property type="protein sequence ID" value="PAB60574.1"/>
    <property type="molecule type" value="Genomic_DNA"/>
</dbReference>
<sequence length="459" mass="52708">MMSVHLQEGLFELCANRIKKDDEFQAIVSNKNFDEITYDLFQEYKLFQLQRTVKHVYENSKFYRNKLNELSIKPEDIKSLEDISKLQFTFPNDLRSEGQNFQFLCTSQRDVEKPVTFHSSGTTGIKKRIYFSKKDVQKILDFLPRGMETVEDRDKCCAQIFLPNGEGRGIAAMLASGLMSFGMRACISDMSTSAEDAIKVCKENKSNVWFGDAFTIYRVTKQMAKKIDLSSLGVKVLFLTMGNISSPMKEYLEKTWNCRVSTHYGLTEMGWGLAVDCDICDGYHYNELDVIAEVVDPETGELLPEGEIGELVLTSIARDAMPLIRFRTGDISALEKPECGYDLEVMKHIVSRLEGSYQLPGGTKINPPILEEAIFNVEEIVDYQAFMKEDRLYLKVETVDLDEWGVDEVKVKEQLIEEILQLEAFKNSHEPSIELLEPNSLKPFVYEKKRILHFEKIER</sequence>
<dbReference type="InterPro" id="IPR000873">
    <property type="entry name" value="AMP-dep_synth/lig_dom"/>
</dbReference>
<accession>A0A267MLU0</accession>
<dbReference type="Pfam" id="PF00501">
    <property type="entry name" value="AMP-binding"/>
    <property type="match status" value="1"/>
</dbReference>
<feature type="domain" description="AMP-dependent synthetase/ligase" evidence="1">
    <location>
        <begin position="117"/>
        <end position="314"/>
    </location>
</feature>
<evidence type="ECO:0000313" key="2">
    <source>
        <dbReference type="EMBL" id="PAB60574.1"/>
    </source>
</evidence>
<dbReference type="SUPFAM" id="SSF56801">
    <property type="entry name" value="Acetyl-CoA synthetase-like"/>
    <property type="match status" value="1"/>
</dbReference>
<gene>
    <name evidence="2" type="ORF">CCE28_03245</name>
</gene>
<dbReference type="PANTHER" id="PTHR43845:SF1">
    <property type="entry name" value="BLR5969 PROTEIN"/>
    <property type="match status" value="1"/>
</dbReference>
<dbReference type="Proteomes" id="UP000216024">
    <property type="component" value="Unassembled WGS sequence"/>
</dbReference>
<comment type="caution">
    <text evidence="2">The sequence shown here is derived from an EMBL/GenBank/DDBJ whole genome shotgun (WGS) entry which is preliminary data.</text>
</comment>
<dbReference type="PANTHER" id="PTHR43845">
    <property type="entry name" value="BLR5969 PROTEIN"/>
    <property type="match status" value="1"/>
</dbReference>
<protein>
    <recommendedName>
        <fullName evidence="1">AMP-dependent synthetase/ligase domain-containing protein</fullName>
    </recommendedName>
</protein>
<proteinExistence type="predicted"/>
<dbReference type="InterPro" id="IPR042099">
    <property type="entry name" value="ANL_N_sf"/>
</dbReference>
<name>A0A267MLU0_9FIRM</name>
<dbReference type="Gene3D" id="3.40.50.12780">
    <property type="entry name" value="N-terminal domain of ligase-like"/>
    <property type="match status" value="1"/>
</dbReference>
<keyword evidence="3" id="KW-1185">Reference proteome</keyword>
<evidence type="ECO:0000313" key="3">
    <source>
        <dbReference type="Proteomes" id="UP000216024"/>
    </source>
</evidence>
<reference evidence="2 3" key="1">
    <citation type="submission" date="2017-06" db="EMBL/GenBank/DDBJ databases">
        <title>Draft genome sequence of anaerobic fermentative bacterium Anaeromicrobium sediminis DY2726D isolated from West Pacific Ocean sediments.</title>
        <authorList>
            <person name="Zeng X."/>
        </authorList>
    </citation>
    <scope>NUCLEOTIDE SEQUENCE [LARGE SCALE GENOMIC DNA]</scope>
    <source>
        <strain evidence="2 3">DY2726D</strain>
    </source>
</reference>
<organism evidence="2 3">
    <name type="scientific">Anaeromicrobium sediminis</name>
    <dbReference type="NCBI Taxonomy" id="1478221"/>
    <lineage>
        <taxon>Bacteria</taxon>
        <taxon>Bacillati</taxon>
        <taxon>Bacillota</taxon>
        <taxon>Clostridia</taxon>
        <taxon>Peptostreptococcales</taxon>
        <taxon>Thermotaleaceae</taxon>
        <taxon>Anaeromicrobium</taxon>
    </lineage>
</organism>